<proteinExistence type="predicted"/>
<evidence type="ECO:0000259" key="5">
    <source>
        <dbReference type="PROSITE" id="PS50109"/>
    </source>
</evidence>
<sequence>MTVLLAYWTARRAEEKPALYGIATGLVAAVVLQLVIHLLYPPVTLEELLVYLVFGLAGGWVGGLEGGKTSAGREALYRVSRNISEAKDPRGVVSAIGRGLDGYAVRGVVLCRSVFSGENRGEGFSFEAEASWASRGREAWPGEARPVTDEMPGLSRILQSRSVALRGRDLPSVEREVWRRLRIDHALIAPLADTGGTPVGTLVVTFAKGSPPHRTATRELLTVGAQAALTLENMRLMEQDRRATLLAERQRLSDEIHDTLAQGFTSISMNLAAMEMASPRTFDEDPRLRRYFEGARRSAQENLSEVRRLVQALRPELLDRYPLDKAVGESAGAWSAGTGVEARVSVCGAPRQLTPEVEIALFRAVQESLANVQKHARADTVTVTLTYDDGQTTLEVRDDGGGFDPARLKNGGVHSFGLRSMRERVVAVGGSFSVESAPGTGTRLLVTVPTTSDDPTVTRAGATAFKALERNGRRE</sequence>
<dbReference type="SUPFAM" id="SSF55781">
    <property type="entry name" value="GAF domain-like"/>
    <property type="match status" value="1"/>
</dbReference>
<name>A0A6J4NCZ4_9ACTN</name>
<gene>
    <name evidence="6" type="ORF">AVDCRST_MAG22-168</name>
</gene>
<dbReference type="GO" id="GO:0000155">
    <property type="term" value="F:phosphorelay sensor kinase activity"/>
    <property type="evidence" value="ECO:0007669"/>
    <property type="project" value="InterPro"/>
</dbReference>
<organism evidence="6">
    <name type="scientific">uncultured Rubrobacteraceae bacterium</name>
    <dbReference type="NCBI Taxonomy" id="349277"/>
    <lineage>
        <taxon>Bacteria</taxon>
        <taxon>Bacillati</taxon>
        <taxon>Actinomycetota</taxon>
        <taxon>Rubrobacteria</taxon>
        <taxon>Rubrobacterales</taxon>
        <taxon>Rubrobacteraceae</taxon>
        <taxon>environmental samples</taxon>
    </lineage>
</organism>
<dbReference type="Pfam" id="PF02518">
    <property type="entry name" value="HATPase_c"/>
    <property type="match status" value="1"/>
</dbReference>
<dbReference type="InterPro" id="IPR029016">
    <property type="entry name" value="GAF-like_dom_sf"/>
</dbReference>
<accession>A0A6J4NCZ4</accession>
<feature type="domain" description="Histidine kinase" evidence="5">
    <location>
        <begin position="361"/>
        <end position="452"/>
    </location>
</feature>
<keyword evidence="4" id="KW-0472">Membrane</keyword>
<reference evidence="6" key="1">
    <citation type="submission" date="2020-02" db="EMBL/GenBank/DDBJ databases">
        <authorList>
            <person name="Meier V. D."/>
        </authorList>
    </citation>
    <scope>NUCLEOTIDE SEQUENCE</scope>
    <source>
        <strain evidence="6">AVDCRST_MAG22</strain>
    </source>
</reference>
<dbReference type="InterPro" id="IPR036890">
    <property type="entry name" value="HATPase_C_sf"/>
</dbReference>
<keyword evidence="3" id="KW-0902">Two-component regulatory system</keyword>
<dbReference type="SMART" id="SM00387">
    <property type="entry name" value="HATPase_c"/>
    <property type="match status" value="1"/>
</dbReference>
<dbReference type="InterPro" id="IPR005467">
    <property type="entry name" value="His_kinase_dom"/>
</dbReference>
<protein>
    <recommendedName>
        <fullName evidence="5">Histidine kinase domain-containing protein</fullName>
    </recommendedName>
</protein>
<evidence type="ECO:0000256" key="2">
    <source>
        <dbReference type="ARBA" id="ARBA00022777"/>
    </source>
</evidence>
<dbReference type="Gene3D" id="3.30.450.40">
    <property type="match status" value="1"/>
</dbReference>
<feature type="transmembrane region" description="Helical" evidence="4">
    <location>
        <begin position="18"/>
        <end position="36"/>
    </location>
</feature>
<evidence type="ECO:0000256" key="4">
    <source>
        <dbReference type="SAM" id="Phobius"/>
    </source>
</evidence>
<dbReference type="Pfam" id="PF07730">
    <property type="entry name" value="HisKA_3"/>
    <property type="match status" value="1"/>
</dbReference>
<dbReference type="EMBL" id="CADCUV010000011">
    <property type="protein sequence ID" value="CAA9384440.1"/>
    <property type="molecule type" value="Genomic_DNA"/>
</dbReference>
<dbReference type="PROSITE" id="PS50109">
    <property type="entry name" value="HIS_KIN"/>
    <property type="match status" value="1"/>
</dbReference>
<evidence type="ECO:0000256" key="3">
    <source>
        <dbReference type="ARBA" id="ARBA00023012"/>
    </source>
</evidence>
<keyword evidence="1" id="KW-0808">Transferase</keyword>
<dbReference type="PANTHER" id="PTHR24421">
    <property type="entry name" value="NITRATE/NITRITE SENSOR PROTEIN NARX-RELATED"/>
    <property type="match status" value="1"/>
</dbReference>
<dbReference type="AlphaFoldDB" id="A0A6J4NCZ4"/>
<dbReference type="Gene3D" id="1.20.5.1930">
    <property type="match status" value="1"/>
</dbReference>
<dbReference type="InterPro" id="IPR050482">
    <property type="entry name" value="Sensor_HK_TwoCompSys"/>
</dbReference>
<dbReference type="InterPro" id="IPR011712">
    <property type="entry name" value="Sig_transdc_His_kin_sub3_dim/P"/>
</dbReference>
<dbReference type="GO" id="GO:0016020">
    <property type="term" value="C:membrane"/>
    <property type="evidence" value="ECO:0007669"/>
    <property type="project" value="InterPro"/>
</dbReference>
<dbReference type="GO" id="GO:0046983">
    <property type="term" value="F:protein dimerization activity"/>
    <property type="evidence" value="ECO:0007669"/>
    <property type="project" value="InterPro"/>
</dbReference>
<dbReference type="CDD" id="cd16917">
    <property type="entry name" value="HATPase_UhpB-NarQ-NarX-like"/>
    <property type="match status" value="1"/>
</dbReference>
<evidence type="ECO:0000313" key="6">
    <source>
        <dbReference type="EMBL" id="CAA9384440.1"/>
    </source>
</evidence>
<keyword evidence="2" id="KW-0418">Kinase</keyword>
<dbReference type="Gene3D" id="3.30.565.10">
    <property type="entry name" value="Histidine kinase-like ATPase, C-terminal domain"/>
    <property type="match status" value="1"/>
</dbReference>
<dbReference type="SUPFAM" id="SSF55874">
    <property type="entry name" value="ATPase domain of HSP90 chaperone/DNA topoisomerase II/histidine kinase"/>
    <property type="match status" value="1"/>
</dbReference>
<evidence type="ECO:0000256" key="1">
    <source>
        <dbReference type="ARBA" id="ARBA00022679"/>
    </source>
</evidence>
<keyword evidence="4" id="KW-1133">Transmembrane helix</keyword>
<keyword evidence="4" id="KW-0812">Transmembrane</keyword>
<dbReference type="PANTHER" id="PTHR24421:SF62">
    <property type="entry name" value="SENSORY TRANSDUCTION HISTIDINE KINASE"/>
    <property type="match status" value="1"/>
</dbReference>
<dbReference type="InterPro" id="IPR003594">
    <property type="entry name" value="HATPase_dom"/>
</dbReference>